<protein>
    <submittedName>
        <fullName evidence="2">HNH endonuclease signature motif containing protein</fullName>
    </submittedName>
</protein>
<name>A0ABP7ZRY7_9MICO</name>
<accession>A0ABP7ZRY7</accession>
<gene>
    <name evidence="2" type="ORF">GCM10022287_03890</name>
</gene>
<reference evidence="3" key="1">
    <citation type="journal article" date="2019" name="Int. J. Syst. Evol. Microbiol.">
        <title>The Global Catalogue of Microorganisms (GCM) 10K type strain sequencing project: providing services to taxonomists for standard genome sequencing and annotation.</title>
        <authorList>
            <consortium name="The Broad Institute Genomics Platform"/>
            <consortium name="The Broad Institute Genome Sequencing Center for Infectious Disease"/>
            <person name="Wu L."/>
            <person name="Ma J."/>
        </authorList>
    </citation>
    <scope>NUCLEOTIDE SEQUENCE [LARGE SCALE GENOMIC DNA]</scope>
    <source>
        <strain evidence="3">JCM 17591</strain>
    </source>
</reference>
<dbReference type="InterPro" id="IPR003870">
    <property type="entry name" value="DUF222"/>
</dbReference>
<dbReference type="Gene3D" id="1.10.30.50">
    <property type="match status" value="1"/>
</dbReference>
<dbReference type="Proteomes" id="UP001501079">
    <property type="component" value="Unassembled WGS sequence"/>
</dbReference>
<dbReference type="CDD" id="cd00085">
    <property type="entry name" value="HNHc"/>
    <property type="match status" value="1"/>
</dbReference>
<dbReference type="RefSeq" id="WP_344751583.1">
    <property type="nucleotide sequence ID" value="NZ_BAABBW010000001.1"/>
</dbReference>
<keyword evidence="3" id="KW-1185">Reference proteome</keyword>
<dbReference type="Pfam" id="PF02720">
    <property type="entry name" value="DUF222"/>
    <property type="match status" value="1"/>
</dbReference>
<comment type="caution">
    <text evidence="2">The sequence shown here is derived from an EMBL/GenBank/DDBJ whole genome shotgun (WGS) entry which is preliminary data.</text>
</comment>
<keyword evidence="2" id="KW-0540">Nuclease</keyword>
<sequence length="440" mass="46415">MTCIGSTAAAALTGLAALLPVEPSALSDQQVVDFLGRVSEVKRQVEALELAGAAELNRRSDPTPGGDSLAKRLGHRTTAQAVEAMTGSSGKTARKLVADLEDLAKLPAVEAAVLDGRIGREGAQAIAGELKKAEGASAGEVAGVEAKLVELAVTAPADRVREEAQKLAAELSPETIERRAQEAFEKRYFWIGKEQDGLAPVSGKLPVEYAAKVRMVLDGFASPKRKVAFTETAVGTDAGAGTDVPADSRTIGQKYADGLAEVFGAQARIADTLEVGGDHPTVWISTTEAELAAGKGLAFISGAAEPTSVQVARKAVCTGGLQEVVLTETGAFLRLGRSKRAFSRRQRRAMAVRDGGACIIPGCHVPGYRAEAHHVLSWFEGGATDVDNGVLLCPFHHDEVEKGPWQVRMVDGRPWVRWSYGGRTTEWQPVNPNAPVPLSS</sequence>
<dbReference type="EMBL" id="BAABBW010000001">
    <property type="protein sequence ID" value="GAA4168615.1"/>
    <property type="molecule type" value="Genomic_DNA"/>
</dbReference>
<proteinExistence type="predicted"/>
<organism evidence="2 3">
    <name type="scientific">Gryllotalpicola koreensis</name>
    <dbReference type="NCBI Taxonomy" id="993086"/>
    <lineage>
        <taxon>Bacteria</taxon>
        <taxon>Bacillati</taxon>
        <taxon>Actinomycetota</taxon>
        <taxon>Actinomycetes</taxon>
        <taxon>Micrococcales</taxon>
        <taxon>Microbacteriaceae</taxon>
        <taxon>Gryllotalpicola</taxon>
    </lineage>
</organism>
<dbReference type="InterPro" id="IPR003615">
    <property type="entry name" value="HNH_nuc"/>
</dbReference>
<feature type="domain" description="HNH nuclease" evidence="1">
    <location>
        <begin position="345"/>
        <end position="398"/>
    </location>
</feature>
<evidence type="ECO:0000313" key="3">
    <source>
        <dbReference type="Proteomes" id="UP001501079"/>
    </source>
</evidence>
<dbReference type="GO" id="GO:0004519">
    <property type="term" value="F:endonuclease activity"/>
    <property type="evidence" value="ECO:0007669"/>
    <property type="project" value="UniProtKB-KW"/>
</dbReference>
<evidence type="ECO:0000313" key="2">
    <source>
        <dbReference type="EMBL" id="GAA4168615.1"/>
    </source>
</evidence>
<dbReference type="SMART" id="SM00507">
    <property type="entry name" value="HNHc"/>
    <property type="match status" value="1"/>
</dbReference>
<evidence type="ECO:0000259" key="1">
    <source>
        <dbReference type="SMART" id="SM00507"/>
    </source>
</evidence>
<keyword evidence="2" id="KW-0255">Endonuclease</keyword>
<keyword evidence="2" id="KW-0378">Hydrolase</keyword>